<evidence type="ECO:0000256" key="4">
    <source>
        <dbReference type="ARBA" id="ARBA00022679"/>
    </source>
</evidence>
<feature type="domain" description="Phosphoethanolamine transferase N-terminal" evidence="10">
    <location>
        <begin position="62"/>
        <end position="210"/>
    </location>
</feature>
<keyword evidence="6 8" id="KW-1133">Transmembrane helix</keyword>
<dbReference type="NCBIfam" id="NF028537">
    <property type="entry name" value="P_eth_NH2_trans"/>
    <property type="match status" value="1"/>
</dbReference>
<organism evidence="11 12">
    <name type="scientific">Shewanella atlantica</name>
    <dbReference type="NCBI Taxonomy" id="271099"/>
    <lineage>
        <taxon>Bacteria</taxon>
        <taxon>Pseudomonadati</taxon>
        <taxon>Pseudomonadota</taxon>
        <taxon>Gammaproteobacteria</taxon>
        <taxon>Alteromonadales</taxon>
        <taxon>Shewanellaceae</taxon>
        <taxon>Shewanella</taxon>
    </lineage>
</organism>
<dbReference type="GO" id="GO:0016776">
    <property type="term" value="F:phosphotransferase activity, phosphate group as acceptor"/>
    <property type="evidence" value="ECO:0007669"/>
    <property type="project" value="TreeGrafter"/>
</dbReference>
<feature type="transmembrane region" description="Helical" evidence="8">
    <location>
        <begin position="50"/>
        <end position="73"/>
    </location>
</feature>
<sequence length="556" mass="62452">MSALFNRFSKCQLSTNQLILLVALYFTLVFNFPFLKEVTTTVLSLEKFNLLFLATVPIMAFNLCTILFSLFSARPILKPVLIGLTLISSLVFYAKVSYGVVFDYGMIQNSAQTNTAEAMSYLNWHVAAFSLFTGVLPATFILCVKVQQYPRIKSLISRIKLITISLLSILIIAAIFYPNYASVGRNNRHLQKSSIPFPYLVDSFKYTRDHYFTEPRSFKVLDEHPTLDSAGDGQKKVIVMVVGETARAQNFSYNGYAKPTNQATEKFGLISFEKMFSCGTATAVSLPCMFSTLTRSSYDELDAEYEQNLLDLVSLAGVDVLWIDNNGCKGVCARVPTINIDVKSNNPLCDGEYCFDEVLIEPLQEKLAHLSAPTTLIVLHMIGSHGPTYFKRYPSETRPFKDDCQRSDIQNCSPESLVNTYDNTIAYTDLVLSEVISSLNALPQSVQPSMLYVSDHGESLGESGAYLHGFPYAFAPEEQKHIPLLAWFPEHRSPYIDTTCLQNRAKKDTFSHDNIFHSMLGMLNVHSTQYDKSLDMFASCMTPQIQEGMRLTRVNN</sequence>
<dbReference type="PANTHER" id="PTHR30443:SF0">
    <property type="entry name" value="PHOSPHOETHANOLAMINE TRANSFERASE EPTA"/>
    <property type="match status" value="1"/>
</dbReference>
<keyword evidence="5 8" id="KW-0812">Transmembrane</keyword>
<dbReference type="InterPro" id="IPR012549">
    <property type="entry name" value="EptA-like_N"/>
</dbReference>
<keyword evidence="3" id="KW-0997">Cell inner membrane</keyword>
<dbReference type="Pfam" id="PF00884">
    <property type="entry name" value="Sulfatase"/>
    <property type="match status" value="1"/>
</dbReference>
<keyword evidence="4 11" id="KW-0808">Transferase</keyword>
<evidence type="ECO:0000256" key="3">
    <source>
        <dbReference type="ARBA" id="ARBA00022519"/>
    </source>
</evidence>
<keyword evidence="7 8" id="KW-0472">Membrane</keyword>
<dbReference type="SUPFAM" id="SSF53649">
    <property type="entry name" value="Alkaline phosphatase-like"/>
    <property type="match status" value="1"/>
</dbReference>
<evidence type="ECO:0000259" key="10">
    <source>
        <dbReference type="Pfam" id="PF08019"/>
    </source>
</evidence>
<dbReference type="InterPro" id="IPR000917">
    <property type="entry name" value="Sulfatase_N"/>
</dbReference>
<dbReference type="AlphaFoldDB" id="A0A3S0KK45"/>
<protein>
    <submittedName>
        <fullName evidence="11">Phosphoethanolamine--lipid A transferase</fullName>
    </submittedName>
</protein>
<dbReference type="Gene3D" id="3.40.720.10">
    <property type="entry name" value="Alkaline Phosphatase, subunit A"/>
    <property type="match status" value="1"/>
</dbReference>
<evidence type="ECO:0000313" key="11">
    <source>
        <dbReference type="EMBL" id="RTR32749.1"/>
    </source>
</evidence>
<dbReference type="Pfam" id="PF08019">
    <property type="entry name" value="EptA_B_N"/>
    <property type="match status" value="1"/>
</dbReference>
<dbReference type="RefSeq" id="WP_126505654.1">
    <property type="nucleotide sequence ID" value="NZ_RXNV01000003.1"/>
</dbReference>
<reference evidence="11 12" key="1">
    <citation type="submission" date="2018-12" db="EMBL/GenBank/DDBJ databases">
        <authorList>
            <person name="Yu L."/>
        </authorList>
    </citation>
    <scope>NUCLEOTIDE SEQUENCE [LARGE SCALE GENOMIC DNA]</scope>
    <source>
        <strain evidence="11 12">HAW-EB5</strain>
    </source>
</reference>
<accession>A0A3S0KK45</accession>
<evidence type="ECO:0000259" key="9">
    <source>
        <dbReference type="Pfam" id="PF00884"/>
    </source>
</evidence>
<gene>
    <name evidence="11" type="ORF">EKG39_10270</name>
</gene>
<dbReference type="GO" id="GO:0009244">
    <property type="term" value="P:lipopolysaccharide core region biosynthetic process"/>
    <property type="evidence" value="ECO:0007669"/>
    <property type="project" value="TreeGrafter"/>
</dbReference>
<dbReference type="EMBL" id="RXNV01000003">
    <property type="protein sequence ID" value="RTR32749.1"/>
    <property type="molecule type" value="Genomic_DNA"/>
</dbReference>
<dbReference type="InterPro" id="IPR017850">
    <property type="entry name" value="Alkaline_phosphatase_core_sf"/>
</dbReference>
<evidence type="ECO:0000256" key="7">
    <source>
        <dbReference type="ARBA" id="ARBA00023136"/>
    </source>
</evidence>
<feature type="domain" description="Sulfatase N-terminal" evidence="9">
    <location>
        <begin position="237"/>
        <end position="524"/>
    </location>
</feature>
<dbReference type="InterPro" id="IPR058130">
    <property type="entry name" value="PEA_transf_C"/>
</dbReference>
<evidence type="ECO:0000256" key="8">
    <source>
        <dbReference type="SAM" id="Phobius"/>
    </source>
</evidence>
<dbReference type="CDD" id="cd16017">
    <property type="entry name" value="LptA"/>
    <property type="match status" value="1"/>
</dbReference>
<dbReference type="OrthoDB" id="9786870at2"/>
<comment type="caution">
    <text evidence="11">The sequence shown here is derived from an EMBL/GenBank/DDBJ whole genome shotgun (WGS) entry which is preliminary data.</text>
</comment>
<evidence type="ECO:0000256" key="1">
    <source>
        <dbReference type="ARBA" id="ARBA00004429"/>
    </source>
</evidence>
<feature type="transmembrane region" description="Helical" evidence="8">
    <location>
        <begin position="18"/>
        <end position="35"/>
    </location>
</feature>
<proteinExistence type="predicted"/>
<dbReference type="InterPro" id="IPR040423">
    <property type="entry name" value="PEA_transferase"/>
</dbReference>
<dbReference type="PANTHER" id="PTHR30443">
    <property type="entry name" value="INNER MEMBRANE PROTEIN"/>
    <property type="match status" value="1"/>
</dbReference>
<evidence type="ECO:0000256" key="5">
    <source>
        <dbReference type="ARBA" id="ARBA00022692"/>
    </source>
</evidence>
<feature type="transmembrane region" description="Helical" evidence="8">
    <location>
        <begin position="155"/>
        <end position="177"/>
    </location>
</feature>
<evidence type="ECO:0000256" key="6">
    <source>
        <dbReference type="ARBA" id="ARBA00022989"/>
    </source>
</evidence>
<feature type="transmembrane region" description="Helical" evidence="8">
    <location>
        <begin position="80"/>
        <end position="101"/>
    </location>
</feature>
<evidence type="ECO:0000256" key="2">
    <source>
        <dbReference type="ARBA" id="ARBA00022475"/>
    </source>
</evidence>
<keyword evidence="2" id="KW-1003">Cell membrane</keyword>
<keyword evidence="12" id="KW-1185">Reference proteome</keyword>
<dbReference type="Proteomes" id="UP000282060">
    <property type="component" value="Unassembled WGS sequence"/>
</dbReference>
<dbReference type="GO" id="GO:0005886">
    <property type="term" value="C:plasma membrane"/>
    <property type="evidence" value="ECO:0007669"/>
    <property type="project" value="UniProtKB-SubCell"/>
</dbReference>
<name>A0A3S0KK45_9GAMM</name>
<evidence type="ECO:0000313" key="12">
    <source>
        <dbReference type="Proteomes" id="UP000282060"/>
    </source>
</evidence>
<comment type="subcellular location">
    <subcellularLocation>
        <location evidence="1">Cell inner membrane</location>
        <topology evidence="1">Multi-pass membrane protein</topology>
    </subcellularLocation>
</comment>
<feature type="transmembrane region" description="Helical" evidence="8">
    <location>
        <begin position="121"/>
        <end position="143"/>
    </location>
</feature>